<sequence length="373" mass="39497">MIKQSSVAMCPFAPPYLKSGGNNSNLLWGSVRGQVAGRRAGKSQQLKAGSPPALAPPRDYTGHWENPAPAARHGPHRAESNQHGRGGGLAPSTGTASRLHRSLGEPGSGGATWPPPGGIKPTWEGRGARPQHWHRLAITQVTGRTRLRRRDMAPTGRNQTNMGGEGGSPPALAPPRDYTGHWENPAPAARHGPHRAESNQHGRGGGLAPSTGTASRLHRSLGEPGSGGATWPPPGGIKPTWEGRGARPQHWHRLAITQVTGRTRLRRRDMAPTGRNQTNMGGEGGSPPALAPPRDYTGHWENPAPAARHGPHRAESNQHGRGGGQCQEQGPATVTQTLAGWKSGGPGRHVLPRNTHSRGLLNSPQNSPRAWES</sequence>
<dbReference type="Proteomes" id="UP000838412">
    <property type="component" value="Chromosome 16"/>
</dbReference>
<feature type="compositionally biased region" description="Polar residues" evidence="1">
    <location>
        <begin position="326"/>
        <end position="338"/>
    </location>
</feature>
<name>A0A8J9Z440_BRALA</name>
<proteinExistence type="predicted"/>
<evidence type="ECO:0000256" key="1">
    <source>
        <dbReference type="SAM" id="MobiDB-lite"/>
    </source>
</evidence>
<keyword evidence="3" id="KW-1185">Reference proteome</keyword>
<organism evidence="2 3">
    <name type="scientific">Branchiostoma lanceolatum</name>
    <name type="common">Common lancelet</name>
    <name type="synonym">Amphioxus lanceolatum</name>
    <dbReference type="NCBI Taxonomy" id="7740"/>
    <lineage>
        <taxon>Eukaryota</taxon>
        <taxon>Metazoa</taxon>
        <taxon>Chordata</taxon>
        <taxon>Cephalochordata</taxon>
        <taxon>Leptocardii</taxon>
        <taxon>Amphioxiformes</taxon>
        <taxon>Branchiostomatidae</taxon>
        <taxon>Branchiostoma</taxon>
    </lineage>
</organism>
<protein>
    <submittedName>
        <fullName evidence="2">Hypp7869 protein</fullName>
    </submittedName>
</protein>
<gene>
    <name evidence="2" type="primary">Hypp7869</name>
    <name evidence="2" type="ORF">BLAG_LOCUS9008</name>
</gene>
<feature type="compositionally biased region" description="Polar residues" evidence="1">
    <location>
        <begin position="360"/>
        <end position="373"/>
    </location>
</feature>
<dbReference type="EMBL" id="OV696701">
    <property type="protein sequence ID" value="CAH1247292.1"/>
    <property type="molecule type" value="Genomic_DNA"/>
</dbReference>
<reference evidence="2" key="1">
    <citation type="submission" date="2022-01" db="EMBL/GenBank/DDBJ databases">
        <authorList>
            <person name="Braso-Vives M."/>
        </authorList>
    </citation>
    <scope>NUCLEOTIDE SEQUENCE</scope>
</reference>
<accession>A0A8J9Z440</accession>
<dbReference type="AlphaFoldDB" id="A0A8J9Z440"/>
<evidence type="ECO:0000313" key="2">
    <source>
        <dbReference type="EMBL" id="CAH1247292.1"/>
    </source>
</evidence>
<feature type="region of interest" description="Disordered" evidence="1">
    <location>
        <begin position="36"/>
        <end position="373"/>
    </location>
</feature>
<evidence type="ECO:0000313" key="3">
    <source>
        <dbReference type="Proteomes" id="UP000838412"/>
    </source>
</evidence>